<proteinExistence type="inferred from homology"/>
<evidence type="ECO:0000256" key="3">
    <source>
        <dbReference type="ARBA" id="ARBA00022970"/>
    </source>
</evidence>
<dbReference type="InterPro" id="IPR028082">
    <property type="entry name" value="Peripla_BP_I"/>
</dbReference>
<dbReference type="EMBL" id="JAJUOS010000007">
    <property type="protein sequence ID" value="MCE5973879.1"/>
    <property type="molecule type" value="Genomic_DNA"/>
</dbReference>
<dbReference type="PROSITE" id="PS51257">
    <property type="entry name" value="PROKAR_LIPOPROTEIN"/>
    <property type="match status" value="1"/>
</dbReference>
<reference evidence="6 7" key="1">
    <citation type="submission" date="2021-12" db="EMBL/GenBank/DDBJ databases">
        <title>Sinirhodobacter sp. WL0062 is a bacterium isolated from seawater.</title>
        <authorList>
            <person name="Wang L."/>
            <person name="He W."/>
            <person name="Zhang D.-F."/>
        </authorList>
    </citation>
    <scope>NUCLEOTIDE SEQUENCE [LARGE SCALE GENOMIC DNA]</scope>
    <source>
        <strain evidence="6 7">WL0062</strain>
    </source>
</reference>
<comment type="similarity">
    <text evidence="1">Belongs to the leucine-binding protein family.</text>
</comment>
<evidence type="ECO:0000259" key="5">
    <source>
        <dbReference type="Pfam" id="PF13458"/>
    </source>
</evidence>
<keyword evidence="3" id="KW-0029">Amino-acid transport</keyword>
<sequence length="390" mass="39818">MFAILRNARNPLLRIGVVLSALWLAACQPGGGNTGQRIDTSDTVAVALLVPGGSGQPGDETLALSLQQAAQLAIADLQGVKIDLRVYNTGASPALAAQMANKAVDDGAKVILGPVFAESANAVGLAVANRNVNVLSFSNNADIAGGNVFVLGQTFQNTANRLVGYAASHGKRRILIVNDQTPAGEVGARAIQNAISRSGATFAGKASYSFSQQGVASAVPGIASRVKAGDVDALFLTADTAGALPMLAQLLPDQGVSAQQTTFIGLTRWDIPNATLSIPGLQGGWFAMPDPGPNLQFQSRYQAAYGSAPHPIAGLAYDGVAAIGALVRSGRPDALTRSGLTQGAGFVGVNGIFRLLPDGTNERALSVVEIRNGQTVVIEGAPRSFGGAGL</sequence>
<evidence type="ECO:0000313" key="6">
    <source>
        <dbReference type="EMBL" id="MCE5973879.1"/>
    </source>
</evidence>
<dbReference type="Proteomes" id="UP001521181">
    <property type="component" value="Unassembled WGS sequence"/>
</dbReference>
<dbReference type="InterPro" id="IPR051010">
    <property type="entry name" value="BCAA_transport"/>
</dbReference>
<evidence type="ECO:0000256" key="4">
    <source>
        <dbReference type="SAM" id="SignalP"/>
    </source>
</evidence>
<organism evidence="6 7">
    <name type="scientific">Rhodobacter flavimaris</name>
    <dbReference type="NCBI Taxonomy" id="2907145"/>
    <lineage>
        <taxon>Bacteria</taxon>
        <taxon>Pseudomonadati</taxon>
        <taxon>Pseudomonadota</taxon>
        <taxon>Alphaproteobacteria</taxon>
        <taxon>Rhodobacterales</taxon>
        <taxon>Rhodobacter group</taxon>
        <taxon>Rhodobacter</taxon>
    </lineage>
</organism>
<dbReference type="CDD" id="cd06339">
    <property type="entry name" value="PBP1_YraM_LppC_lipoprotein-like"/>
    <property type="match status" value="1"/>
</dbReference>
<evidence type="ECO:0000313" key="7">
    <source>
        <dbReference type="Proteomes" id="UP001521181"/>
    </source>
</evidence>
<name>A0ABS8YZG0_9RHOB</name>
<feature type="domain" description="Leucine-binding protein" evidence="5">
    <location>
        <begin position="57"/>
        <end position="373"/>
    </location>
</feature>
<evidence type="ECO:0000256" key="1">
    <source>
        <dbReference type="ARBA" id="ARBA00010062"/>
    </source>
</evidence>
<dbReference type="PANTHER" id="PTHR30483:SF6">
    <property type="entry name" value="PERIPLASMIC BINDING PROTEIN OF ABC TRANSPORTER FOR NATURAL AMINO ACIDS"/>
    <property type="match status" value="1"/>
</dbReference>
<evidence type="ECO:0000256" key="2">
    <source>
        <dbReference type="ARBA" id="ARBA00022729"/>
    </source>
</evidence>
<dbReference type="SUPFAM" id="SSF53822">
    <property type="entry name" value="Periplasmic binding protein-like I"/>
    <property type="match status" value="1"/>
</dbReference>
<gene>
    <name evidence="6" type="ORF">LZA78_10335</name>
</gene>
<keyword evidence="7" id="KW-1185">Reference proteome</keyword>
<dbReference type="PANTHER" id="PTHR30483">
    <property type="entry name" value="LEUCINE-SPECIFIC-BINDING PROTEIN"/>
    <property type="match status" value="1"/>
</dbReference>
<dbReference type="InterPro" id="IPR028081">
    <property type="entry name" value="Leu-bd"/>
</dbReference>
<dbReference type="RefSeq" id="WP_233676854.1">
    <property type="nucleotide sequence ID" value="NZ_JAJUOS010000007.1"/>
</dbReference>
<dbReference type="Gene3D" id="3.40.50.2300">
    <property type="match status" value="2"/>
</dbReference>
<accession>A0ABS8YZG0</accession>
<feature type="chain" id="PRO_5045129897" evidence="4">
    <location>
        <begin position="26"/>
        <end position="390"/>
    </location>
</feature>
<protein>
    <submittedName>
        <fullName evidence="6">Penicillin-binding protein activator</fullName>
    </submittedName>
</protein>
<dbReference type="Pfam" id="PF13458">
    <property type="entry name" value="Peripla_BP_6"/>
    <property type="match status" value="1"/>
</dbReference>
<keyword evidence="3" id="KW-0813">Transport</keyword>
<feature type="signal peptide" evidence="4">
    <location>
        <begin position="1"/>
        <end position="25"/>
    </location>
</feature>
<comment type="caution">
    <text evidence="6">The sequence shown here is derived from an EMBL/GenBank/DDBJ whole genome shotgun (WGS) entry which is preliminary data.</text>
</comment>
<keyword evidence="2 4" id="KW-0732">Signal</keyword>